<dbReference type="InterPro" id="IPR021505">
    <property type="entry name" value="Phage_B3_Orf6"/>
</dbReference>
<gene>
    <name evidence="1" type="ORF">OYT1_ch2280</name>
</gene>
<dbReference type="AlphaFoldDB" id="A0A2Z6GDZ4"/>
<evidence type="ECO:0008006" key="3">
    <source>
        <dbReference type="Google" id="ProtNLM"/>
    </source>
</evidence>
<evidence type="ECO:0000313" key="1">
    <source>
        <dbReference type="EMBL" id="BBE51796.1"/>
    </source>
</evidence>
<dbReference type="Proteomes" id="UP000033070">
    <property type="component" value="Chromosome"/>
</dbReference>
<dbReference type="KEGG" id="fam:OYT1_ch2280"/>
<name>A0A2Z6GDZ4_9PROT</name>
<dbReference type="Pfam" id="PF11363">
    <property type="entry name" value="DUF3164"/>
    <property type="match status" value="1"/>
</dbReference>
<sequence length="208" mass="23359">MNTTEIKPIPEGYMQDAKGALWPKDTVREIDLLRDDLVREIVSRAKAQSEALAQFKAGVFGDIESFIQLSGEKYGVKMGGIKGNVSLLSFDGRYKVQRAVAESLAFDERLQVAKELIDQCIHEWSQGSRSEIRALINDAFQVDKEGRVNSARILSLRRLDIADEKWNKAMQAIGESIQVAGSKTYFRVYERVGDTDQYRPISLDIAAV</sequence>
<evidence type="ECO:0000313" key="2">
    <source>
        <dbReference type="Proteomes" id="UP000033070"/>
    </source>
</evidence>
<proteinExistence type="predicted"/>
<keyword evidence="2" id="KW-1185">Reference proteome</keyword>
<accession>A0A2Z6GDZ4</accession>
<protein>
    <recommendedName>
        <fullName evidence="3">Sulfate transporter</fullName>
    </recommendedName>
</protein>
<organism evidence="1 2">
    <name type="scientific">Ferriphaselus amnicola</name>
    <dbReference type="NCBI Taxonomy" id="1188319"/>
    <lineage>
        <taxon>Bacteria</taxon>
        <taxon>Pseudomonadati</taxon>
        <taxon>Pseudomonadota</taxon>
        <taxon>Betaproteobacteria</taxon>
        <taxon>Nitrosomonadales</taxon>
        <taxon>Gallionellaceae</taxon>
        <taxon>Ferriphaselus</taxon>
    </lineage>
</organism>
<dbReference type="EMBL" id="AP018738">
    <property type="protein sequence ID" value="BBE51796.1"/>
    <property type="molecule type" value="Genomic_DNA"/>
</dbReference>
<reference evidence="1 2" key="1">
    <citation type="submission" date="2018-06" db="EMBL/GenBank/DDBJ databases">
        <title>OYT1 Genome Sequencing.</title>
        <authorList>
            <person name="Kato S."/>
            <person name="Itoh T."/>
            <person name="Ohkuma M."/>
        </authorList>
    </citation>
    <scope>NUCLEOTIDE SEQUENCE [LARGE SCALE GENOMIC DNA]</scope>
    <source>
        <strain evidence="1 2">OYT1</strain>
    </source>
</reference>
<dbReference type="STRING" id="1188319.OYT1_01577"/>